<sequence length="112" mass="12949">IPNRSRERPRGVCQRVLRFKEQTPEAEMDYATCQRTDQRLDEVLPDLCILGATWKLGSGQPAQPIQLRRAELTPVARGWHEFIIHSIIPTDNFSNNNFSKTCKILKLSTWRS</sequence>
<proteinExistence type="predicted"/>
<feature type="non-terminal residue" evidence="1">
    <location>
        <position position="1"/>
    </location>
</feature>
<name>A0ABU6WWH8_9FABA</name>
<evidence type="ECO:0000313" key="1">
    <source>
        <dbReference type="EMBL" id="MED6189702.1"/>
    </source>
</evidence>
<accession>A0ABU6WWH8</accession>
<organism evidence="1 2">
    <name type="scientific">Stylosanthes scabra</name>
    <dbReference type="NCBI Taxonomy" id="79078"/>
    <lineage>
        <taxon>Eukaryota</taxon>
        <taxon>Viridiplantae</taxon>
        <taxon>Streptophyta</taxon>
        <taxon>Embryophyta</taxon>
        <taxon>Tracheophyta</taxon>
        <taxon>Spermatophyta</taxon>
        <taxon>Magnoliopsida</taxon>
        <taxon>eudicotyledons</taxon>
        <taxon>Gunneridae</taxon>
        <taxon>Pentapetalae</taxon>
        <taxon>rosids</taxon>
        <taxon>fabids</taxon>
        <taxon>Fabales</taxon>
        <taxon>Fabaceae</taxon>
        <taxon>Papilionoideae</taxon>
        <taxon>50 kb inversion clade</taxon>
        <taxon>dalbergioids sensu lato</taxon>
        <taxon>Dalbergieae</taxon>
        <taxon>Pterocarpus clade</taxon>
        <taxon>Stylosanthes</taxon>
    </lineage>
</organism>
<reference evidence="1 2" key="1">
    <citation type="journal article" date="2023" name="Plants (Basel)">
        <title>Bridging the Gap: Combining Genomics and Transcriptomics Approaches to Understand Stylosanthes scabra, an Orphan Legume from the Brazilian Caatinga.</title>
        <authorList>
            <person name="Ferreira-Neto J.R.C."/>
            <person name="da Silva M.D."/>
            <person name="Binneck E."/>
            <person name="de Melo N.F."/>
            <person name="da Silva R.H."/>
            <person name="de Melo A.L.T.M."/>
            <person name="Pandolfi V."/>
            <person name="Bustamante F.O."/>
            <person name="Brasileiro-Vidal A.C."/>
            <person name="Benko-Iseppon A.M."/>
        </authorList>
    </citation>
    <scope>NUCLEOTIDE SEQUENCE [LARGE SCALE GENOMIC DNA]</scope>
    <source>
        <tissue evidence="1">Leaves</tissue>
    </source>
</reference>
<protein>
    <submittedName>
        <fullName evidence="1">Uncharacterized protein</fullName>
    </submittedName>
</protein>
<dbReference type="Proteomes" id="UP001341840">
    <property type="component" value="Unassembled WGS sequence"/>
</dbReference>
<keyword evidence="2" id="KW-1185">Reference proteome</keyword>
<comment type="caution">
    <text evidence="1">The sequence shown here is derived from an EMBL/GenBank/DDBJ whole genome shotgun (WGS) entry which is preliminary data.</text>
</comment>
<evidence type="ECO:0000313" key="2">
    <source>
        <dbReference type="Proteomes" id="UP001341840"/>
    </source>
</evidence>
<dbReference type="EMBL" id="JASCZI010183783">
    <property type="protein sequence ID" value="MED6189702.1"/>
    <property type="molecule type" value="Genomic_DNA"/>
</dbReference>
<gene>
    <name evidence="1" type="ORF">PIB30_098605</name>
</gene>